<dbReference type="InterPro" id="IPR026350">
    <property type="entry name" value="GxxExxY"/>
</dbReference>
<dbReference type="OrthoDB" id="9806869at2"/>
<keyword evidence="2" id="KW-1185">Reference proteome</keyword>
<accession>A0A317ZCT7</accession>
<evidence type="ECO:0000313" key="1">
    <source>
        <dbReference type="EMBL" id="PXA03015.1"/>
    </source>
</evidence>
<dbReference type="EMBL" id="QHJQ01000013">
    <property type="protein sequence ID" value="PXA03015.1"/>
    <property type="molecule type" value="Genomic_DNA"/>
</dbReference>
<evidence type="ECO:0000313" key="2">
    <source>
        <dbReference type="Proteomes" id="UP000247099"/>
    </source>
</evidence>
<dbReference type="AlphaFoldDB" id="A0A317ZCT7"/>
<comment type="caution">
    <text evidence="1">The sequence shown here is derived from an EMBL/GenBank/DDBJ whole genome shotgun (WGS) entry which is preliminary data.</text>
</comment>
<reference evidence="1 2" key="1">
    <citation type="submission" date="2018-05" db="EMBL/GenBank/DDBJ databases">
        <title>Coraliomargarita sinensis sp. nov., isolated from a marine solar saltern.</title>
        <authorList>
            <person name="Zhou L.Y."/>
        </authorList>
    </citation>
    <scope>NUCLEOTIDE SEQUENCE [LARGE SCALE GENOMIC DNA]</scope>
    <source>
        <strain evidence="1 2">WN38</strain>
    </source>
</reference>
<gene>
    <name evidence="1" type="ORF">DDZ13_13920</name>
</gene>
<sequence length="121" mass="13993">MNTQKLIDTIRQTGYETHVYFKNGYLEKVYENSLANRLRKKGLKVRQQHPLNVIDEDGNVVGEYFADLFVENSVIVELKALKNLNENHSAQVLSYLKTSQIKHGMLMNFGAAKFEVKKYIL</sequence>
<dbReference type="Proteomes" id="UP000247099">
    <property type="component" value="Unassembled WGS sequence"/>
</dbReference>
<dbReference type="InParanoid" id="A0A317ZCT7"/>
<dbReference type="NCBIfam" id="TIGR04256">
    <property type="entry name" value="GxxExxY"/>
    <property type="match status" value="1"/>
</dbReference>
<organism evidence="1 2">
    <name type="scientific">Coraliomargarita sinensis</name>
    <dbReference type="NCBI Taxonomy" id="2174842"/>
    <lineage>
        <taxon>Bacteria</taxon>
        <taxon>Pseudomonadati</taxon>
        <taxon>Verrucomicrobiota</taxon>
        <taxon>Opitutia</taxon>
        <taxon>Puniceicoccales</taxon>
        <taxon>Coraliomargaritaceae</taxon>
        <taxon>Coraliomargarita</taxon>
    </lineage>
</organism>
<proteinExistence type="predicted"/>
<protein>
    <submittedName>
        <fullName evidence="1">GxxExxY protein</fullName>
    </submittedName>
</protein>
<dbReference type="Pfam" id="PF13366">
    <property type="entry name" value="PDDEXK_3"/>
    <property type="match status" value="1"/>
</dbReference>
<dbReference type="RefSeq" id="WP_110132071.1">
    <property type="nucleotide sequence ID" value="NZ_QHJQ01000013.1"/>
</dbReference>
<name>A0A317ZCT7_9BACT</name>